<keyword evidence="8" id="KW-1185">Reference proteome</keyword>
<evidence type="ECO:0000256" key="2">
    <source>
        <dbReference type="SAM" id="MobiDB-lite"/>
    </source>
</evidence>
<dbReference type="SUPFAM" id="SSF52025">
    <property type="entry name" value="PA domain"/>
    <property type="match status" value="1"/>
</dbReference>
<gene>
    <name evidence="7" type="ORF">GQX73_g158</name>
</gene>
<keyword evidence="3" id="KW-0812">Transmembrane</keyword>
<dbReference type="Gene3D" id="3.40.630.10">
    <property type="entry name" value="Zn peptidases"/>
    <property type="match status" value="1"/>
</dbReference>
<feature type="domain" description="Transferrin receptor-like dimerisation" evidence="5">
    <location>
        <begin position="778"/>
        <end position="903"/>
    </location>
</feature>
<feature type="region of interest" description="Disordered" evidence="2">
    <location>
        <begin position="1"/>
        <end position="97"/>
    </location>
</feature>
<dbReference type="Pfam" id="PF02225">
    <property type="entry name" value="PA"/>
    <property type="match status" value="1"/>
</dbReference>
<sequence>MPSEKSRYEPAPPIPTYDEATAGDASSSRSPWPPSPSPVDARPDHETEAQSLLPHSRPHDQSRRAPAGYRPPHVETDDEGSEWSLDDDDDSDTEGAQVRREMEELEIEDPLSDSNSSTSSWTKRIGFSRFTLPRWKWRWRLPRVTVRLPRQSENANDEESGESSETRTRTRWRCPTPNITSRELALVIGRLLALIAVFGTVYLLFISDLFGNVTQRLNSQRFDPEAVRQFLQFSVDSEQIRESLRHFTSFAHIAGTEGDYALAMDVHNSFVNDGFDQVAVDEYYVYLNYPKKDGRLIEIMSPDGEKAIWAAASLEENEVGGQTAGHPTFSFHGHSKSGDVKGPLIYANYGSRKDFKELADKGIDTKGAIALVRYHGTQPNLALKVKAAELAGFIGCIVYSDPADDGFVKGEPAPKGRFMPADGVQRGSVSLSNWVIGDVLTPGWESKEEEPRMKLDQTKGLVQIPSLPISWRNAQVLLQHIEGFGERSPKSWRGGIPDVKWWTGNSTSPIVHLKNEQDVNEKQKIWNIYAKIDGIEQGEKSIIVGNHRDAWAFGASEPNSGTAIMLEVARVFGELAAKGWRPLRSIEFMSWDAEEYNMIGSTEFVEKNLEVLQQQAFAYINLDGAVSGRDFHAAGSPMYRKLVTKVIDRVLDPIANETLLTLWKDRKADLEPLGSDSDYVAFQDMAGTSSLDIRFDGDFHPSHSSYDNFQWMESIGDPDFVHHGLLAQVLALLIIELADRPILPFDLGNYAASLGRYYDHLSHWANEKGINQANNQKIDLSPIKHAIKHVERLASQFEKWEPYWEQNVIAVNGWEPAGLGLRRLDYNNRMSIFETNLLDLEPGGGIPNRTQFKHVVFGPQLWSEYDEAYFPAIRDVIETEDWPLAQSIIDKTAKIINDAATSLIPIPCELRLMIYAYLFDAGEPDPNTPSSAEGTSGDREQQQQQKKIISLRHQTASMQARPECQVCTLSATGPGHIKKAHRHVAPPTRRSKYHVIDRSFNRRCVETTYRLANRGAHFCAALMRVCRGVYAETAHLVYAGHTFDFGADVEAVRPFFEDLTDGTRALVASIALYKKGPWLYDCWSDRCEWRAACNYLHTHASVKHLRLIVQAGQLAEGREAEAEGPRELTSRDVALLVDIRHDTLHWVGDVVRLKGLDEIELIPDFCTVPPPQTSNMFVFLAFSASIHTGVKEFLYQRLQLDC</sequence>
<dbReference type="EMBL" id="WUBL01000001">
    <property type="protein sequence ID" value="KAF2973524.1"/>
    <property type="molecule type" value="Genomic_DNA"/>
</dbReference>
<protein>
    <recommendedName>
        <fullName evidence="9">Peptide hydrolase</fullName>
    </recommendedName>
</protein>
<dbReference type="InterPro" id="IPR046450">
    <property type="entry name" value="PA_dom_sf"/>
</dbReference>
<feature type="transmembrane region" description="Helical" evidence="3">
    <location>
        <begin position="191"/>
        <end position="211"/>
    </location>
</feature>
<dbReference type="InterPro" id="IPR036757">
    <property type="entry name" value="TFR-like_dimer_dom_sf"/>
</dbReference>
<keyword evidence="3" id="KW-0472">Membrane</keyword>
<feature type="compositionally biased region" description="Acidic residues" evidence="2">
    <location>
        <begin position="76"/>
        <end position="93"/>
    </location>
</feature>
<dbReference type="PANTHER" id="PTHR10404:SF71">
    <property type="entry name" value="CARBOXYPEPTIDASE TRE2, PUTATIVE (AFU_ORTHOLOGUE AFUA_3G10650)-RELATED"/>
    <property type="match status" value="1"/>
</dbReference>
<dbReference type="SUPFAM" id="SSF47672">
    <property type="entry name" value="Transferrin receptor-like dimerisation domain"/>
    <property type="match status" value="1"/>
</dbReference>
<dbReference type="OrthoDB" id="5841748at2759"/>
<evidence type="ECO:0000259" key="5">
    <source>
        <dbReference type="Pfam" id="PF04253"/>
    </source>
</evidence>
<evidence type="ECO:0008006" key="9">
    <source>
        <dbReference type="Google" id="ProtNLM"/>
    </source>
</evidence>
<organism evidence="7 8">
    <name type="scientific">Xylaria multiplex</name>
    <dbReference type="NCBI Taxonomy" id="323545"/>
    <lineage>
        <taxon>Eukaryota</taxon>
        <taxon>Fungi</taxon>
        <taxon>Dikarya</taxon>
        <taxon>Ascomycota</taxon>
        <taxon>Pezizomycotina</taxon>
        <taxon>Sordariomycetes</taxon>
        <taxon>Xylariomycetidae</taxon>
        <taxon>Xylariales</taxon>
        <taxon>Xylariaceae</taxon>
        <taxon>Xylaria</taxon>
    </lineage>
</organism>
<dbReference type="Gene3D" id="3.50.30.30">
    <property type="match status" value="1"/>
</dbReference>
<dbReference type="CDD" id="cd02121">
    <property type="entry name" value="PA_GCPII_like"/>
    <property type="match status" value="1"/>
</dbReference>
<dbReference type="Proteomes" id="UP000481858">
    <property type="component" value="Unassembled WGS sequence"/>
</dbReference>
<dbReference type="InterPro" id="IPR039373">
    <property type="entry name" value="Peptidase_M28B"/>
</dbReference>
<evidence type="ECO:0000313" key="8">
    <source>
        <dbReference type="Proteomes" id="UP000481858"/>
    </source>
</evidence>
<feature type="domain" description="Peptidase M28" evidence="6">
    <location>
        <begin position="527"/>
        <end position="710"/>
    </location>
</feature>
<evidence type="ECO:0000256" key="3">
    <source>
        <dbReference type="SAM" id="Phobius"/>
    </source>
</evidence>
<dbReference type="InterPro" id="IPR007484">
    <property type="entry name" value="Peptidase_M28"/>
</dbReference>
<name>A0A7C8J2K2_9PEZI</name>
<dbReference type="Pfam" id="PF04389">
    <property type="entry name" value="Peptidase_M28"/>
    <property type="match status" value="1"/>
</dbReference>
<feature type="region of interest" description="Disordered" evidence="2">
    <location>
        <begin position="925"/>
        <end position="949"/>
    </location>
</feature>
<dbReference type="InterPro" id="IPR003137">
    <property type="entry name" value="PA_domain"/>
</dbReference>
<dbReference type="PANTHER" id="PTHR10404">
    <property type="entry name" value="N-ACETYLATED-ALPHA-LINKED ACIDIC DIPEPTIDASE"/>
    <property type="match status" value="1"/>
</dbReference>
<keyword evidence="3" id="KW-1133">Transmembrane helix</keyword>
<reference evidence="7 8" key="1">
    <citation type="submission" date="2019-12" db="EMBL/GenBank/DDBJ databases">
        <title>Draft genome sequence of the ascomycete Xylaria multiplex DSM 110363.</title>
        <authorList>
            <person name="Buettner E."/>
            <person name="Kellner H."/>
        </authorList>
    </citation>
    <scope>NUCLEOTIDE SEQUENCE [LARGE SCALE GENOMIC DNA]</scope>
    <source>
        <strain evidence="7 8">DSM 110363</strain>
    </source>
</reference>
<evidence type="ECO:0000256" key="1">
    <source>
        <dbReference type="ARBA" id="ARBA00005634"/>
    </source>
</evidence>
<comment type="caution">
    <text evidence="7">The sequence shown here is derived from an EMBL/GenBank/DDBJ whole genome shotgun (WGS) entry which is preliminary data.</text>
</comment>
<dbReference type="SUPFAM" id="SSF53187">
    <property type="entry name" value="Zn-dependent exopeptidases"/>
    <property type="match status" value="1"/>
</dbReference>
<accession>A0A7C8J2K2</accession>
<evidence type="ECO:0000259" key="4">
    <source>
        <dbReference type="Pfam" id="PF02225"/>
    </source>
</evidence>
<dbReference type="InterPro" id="IPR007365">
    <property type="entry name" value="TFR-like_dimer_dom"/>
</dbReference>
<dbReference type="Gene3D" id="1.20.930.40">
    <property type="entry name" value="Transferrin receptor-like, dimerisation domain"/>
    <property type="match status" value="1"/>
</dbReference>
<dbReference type="FunCoup" id="A0A7C8J2K2">
    <property type="interactions" value="18"/>
</dbReference>
<dbReference type="CDD" id="cd08022">
    <property type="entry name" value="M28_PSMA_like"/>
    <property type="match status" value="1"/>
</dbReference>
<dbReference type="GO" id="GO:0004180">
    <property type="term" value="F:carboxypeptidase activity"/>
    <property type="evidence" value="ECO:0007669"/>
    <property type="project" value="TreeGrafter"/>
</dbReference>
<feature type="region of interest" description="Disordered" evidence="2">
    <location>
        <begin position="151"/>
        <end position="174"/>
    </location>
</feature>
<dbReference type="AlphaFoldDB" id="A0A7C8J2K2"/>
<dbReference type="FunFam" id="3.40.630.10:FF:000101">
    <property type="entry name" value="N-acetylated alpha-linked acidic dipeptidase like 1"/>
    <property type="match status" value="1"/>
</dbReference>
<evidence type="ECO:0000259" key="6">
    <source>
        <dbReference type="Pfam" id="PF04389"/>
    </source>
</evidence>
<comment type="similarity">
    <text evidence="1">Belongs to the peptidase M28 family. M28B subfamily.</text>
</comment>
<evidence type="ECO:0000313" key="7">
    <source>
        <dbReference type="EMBL" id="KAF2973524.1"/>
    </source>
</evidence>
<dbReference type="InParanoid" id="A0A7C8J2K2"/>
<feature type="domain" description="PA" evidence="4">
    <location>
        <begin position="340"/>
        <end position="428"/>
    </location>
</feature>
<dbReference type="Pfam" id="PF04253">
    <property type="entry name" value="TFR_dimer"/>
    <property type="match status" value="1"/>
</dbReference>
<proteinExistence type="inferred from homology"/>